<evidence type="ECO:0000256" key="6">
    <source>
        <dbReference type="ARBA" id="ARBA00022692"/>
    </source>
</evidence>
<protein>
    <recommendedName>
        <fullName evidence="11">Sulfate transporter CysZ</fullName>
    </recommendedName>
</protein>
<comment type="function">
    <text evidence="11">High affinity, high specificity proton-dependent sulfate transporter, which mediates sulfate uptake. Provides the sulfur source for the cysteine synthesis pathway.</text>
</comment>
<dbReference type="Proteomes" id="UP000253999">
    <property type="component" value="Unassembled WGS sequence"/>
</dbReference>
<keyword evidence="10 11" id="KW-0198">Cysteine biosynthesis</keyword>
<dbReference type="Pfam" id="PF07264">
    <property type="entry name" value="EI24"/>
    <property type="match status" value="1"/>
</dbReference>
<keyword evidence="9 11" id="KW-0472">Membrane</keyword>
<evidence type="ECO:0000256" key="10">
    <source>
        <dbReference type="ARBA" id="ARBA00023192"/>
    </source>
</evidence>
<feature type="transmembrane region" description="Helical" evidence="11">
    <location>
        <begin position="74"/>
        <end position="100"/>
    </location>
</feature>
<dbReference type="GO" id="GO:0019344">
    <property type="term" value="P:cysteine biosynthetic process"/>
    <property type="evidence" value="ECO:0007669"/>
    <property type="project" value="UniProtKB-UniRule"/>
</dbReference>
<feature type="transmembrane region" description="Helical" evidence="11">
    <location>
        <begin position="143"/>
        <end position="163"/>
    </location>
</feature>
<dbReference type="GO" id="GO:0000103">
    <property type="term" value="P:sulfate assimilation"/>
    <property type="evidence" value="ECO:0007669"/>
    <property type="project" value="InterPro"/>
</dbReference>
<evidence type="ECO:0000256" key="4">
    <source>
        <dbReference type="ARBA" id="ARBA00022519"/>
    </source>
</evidence>
<dbReference type="GO" id="GO:0009675">
    <property type="term" value="F:high-affinity sulfate:proton symporter activity"/>
    <property type="evidence" value="ECO:0007669"/>
    <property type="project" value="TreeGrafter"/>
</dbReference>
<comment type="similarity">
    <text evidence="11">Belongs to the CysZ family.</text>
</comment>
<evidence type="ECO:0000313" key="13">
    <source>
        <dbReference type="Proteomes" id="UP000253999"/>
    </source>
</evidence>
<dbReference type="PANTHER" id="PTHR37468">
    <property type="entry name" value="SULFATE TRANSPORTER CYSZ"/>
    <property type="match status" value="1"/>
</dbReference>
<dbReference type="EMBL" id="QEQD01000006">
    <property type="protein sequence ID" value="RDF03908.1"/>
    <property type="molecule type" value="Genomic_DNA"/>
</dbReference>
<comment type="caution">
    <text evidence="12">The sequence shown here is derived from an EMBL/GenBank/DDBJ whole genome shotgun (WGS) entry which is preliminary data.</text>
</comment>
<keyword evidence="8 11" id="KW-0764">Sulfate transport</keyword>
<sequence>MSLLFSSPQNQVSAGFHYFIKGWSLLAQKKFLPFVIIPLIINVLLIIGLSWFFLSSMNHWVELLLPSWLDWISFILIPLVFVLLLVSFYFAFTTLANFIAAPFNALLSEKVELQLTHQPLDDASLFGMLKDIPRMFKREWQKMMYSVPRLIALFFLGFVPVLGQTAVPVLAFIFGAWMVAIQYCDYPFDNHKISFPRMRNALSHNKWMNYTFGTLVSLFTMIPFVNFVVMPIAVCGATAMWVEEYRQFFLDNATGEFERKNYTFSTARKKDLTTHSENYEVK</sequence>
<dbReference type="AlphaFoldDB" id="A0A369ZE87"/>
<evidence type="ECO:0000256" key="5">
    <source>
        <dbReference type="ARBA" id="ARBA00022605"/>
    </source>
</evidence>
<evidence type="ECO:0000256" key="2">
    <source>
        <dbReference type="ARBA" id="ARBA00022448"/>
    </source>
</evidence>
<dbReference type="InterPro" id="IPR022985">
    <property type="entry name" value="Sulfate_CysZ"/>
</dbReference>
<reference evidence="12 13" key="1">
    <citation type="submission" date="2018-05" db="EMBL/GenBank/DDBJ databases">
        <title>Draft Genome Sequences for a Diverse set of 7 Haemophilus Species.</title>
        <authorList>
            <person name="Nichols M."/>
            <person name="Topaz N."/>
            <person name="Wang X."/>
            <person name="Wang X."/>
            <person name="Boxrud D."/>
        </authorList>
    </citation>
    <scope>NUCLEOTIDE SEQUENCE [LARGE SCALE GENOMIC DNA]</scope>
    <source>
        <strain evidence="12 13">C2010039593</strain>
    </source>
</reference>
<keyword evidence="3 11" id="KW-1003">Cell membrane</keyword>
<name>A0A369ZE87_HAEPH</name>
<evidence type="ECO:0000256" key="9">
    <source>
        <dbReference type="ARBA" id="ARBA00023136"/>
    </source>
</evidence>
<evidence type="ECO:0000256" key="7">
    <source>
        <dbReference type="ARBA" id="ARBA00022989"/>
    </source>
</evidence>
<dbReference type="STRING" id="735.B0185_02785"/>
<evidence type="ECO:0000313" key="12">
    <source>
        <dbReference type="EMBL" id="RDF03908.1"/>
    </source>
</evidence>
<evidence type="ECO:0000256" key="3">
    <source>
        <dbReference type="ARBA" id="ARBA00022475"/>
    </source>
</evidence>
<dbReference type="PANTHER" id="PTHR37468:SF1">
    <property type="entry name" value="SULFATE TRANSPORTER CYSZ"/>
    <property type="match status" value="1"/>
</dbReference>
<evidence type="ECO:0000256" key="1">
    <source>
        <dbReference type="ARBA" id="ARBA00004141"/>
    </source>
</evidence>
<keyword evidence="4 11" id="KW-0997">Cell inner membrane</keyword>
<gene>
    <name evidence="11" type="primary">cysZ</name>
    <name evidence="12" type="ORF">DPV98_06680</name>
</gene>
<keyword evidence="2 11" id="KW-0813">Transport</keyword>
<feature type="transmembrane region" description="Helical" evidence="11">
    <location>
        <begin position="31"/>
        <end position="54"/>
    </location>
</feature>
<feature type="transmembrane region" description="Helical" evidence="11">
    <location>
        <begin position="209"/>
        <end position="242"/>
    </location>
</feature>
<organism evidence="12 13">
    <name type="scientific">Haemophilus parahaemolyticus</name>
    <dbReference type="NCBI Taxonomy" id="735"/>
    <lineage>
        <taxon>Bacteria</taxon>
        <taxon>Pseudomonadati</taxon>
        <taxon>Pseudomonadota</taxon>
        <taxon>Gammaproteobacteria</taxon>
        <taxon>Pasteurellales</taxon>
        <taxon>Pasteurellaceae</taxon>
        <taxon>Haemophilus</taxon>
    </lineage>
</organism>
<proteinExistence type="inferred from homology"/>
<accession>A0A369ZE87</accession>
<evidence type="ECO:0000256" key="11">
    <source>
        <dbReference type="HAMAP-Rule" id="MF_00468"/>
    </source>
</evidence>
<dbReference type="InterPro" id="IPR059112">
    <property type="entry name" value="CysZ/EI24"/>
</dbReference>
<dbReference type="GO" id="GO:0005886">
    <property type="term" value="C:plasma membrane"/>
    <property type="evidence" value="ECO:0007669"/>
    <property type="project" value="UniProtKB-SubCell"/>
</dbReference>
<dbReference type="InterPro" id="IPR050480">
    <property type="entry name" value="CysZ-like"/>
</dbReference>
<dbReference type="HAMAP" id="MF_00468">
    <property type="entry name" value="CysZ"/>
    <property type="match status" value="1"/>
</dbReference>
<keyword evidence="5 11" id="KW-0028">Amino-acid biosynthesis</keyword>
<keyword evidence="6 11" id="KW-0812">Transmembrane</keyword>
<comment type="subcellular location">
    <subcellularLocation>
        <location evidence="11">Cell inner membrane</location>
        <topology evidence="11">Multi-pass membrane protein</topology>
    </subcellularLocation>
    <subcellularLocation>
        <location evidence="1">Membrane</location>
        <topology evidence="1">Multi-pass membrane protein</topology>
    </subcellularLocation>
</comment>
<dbReference type="NCBIfam" id="NF003433">
    <property type="entry name" value="PRK04949.1"/>
    <property type="match status" value="1"/>
</dbReference>
<keyword evidence="7 11" id="KW-1133">Transmembrane helix</keyword>
<evidence type="ECO:0000256" key="8">
    <source>
        <dbReference type="ARBA" id="ARBA00023032"/>
    </source>
</evidence>
<dbReference type="RefSeq" id="WP_111313147.1">
    <property type="nucleotide sequence ID" value="NZ_JAUPSI010000141.1"/>
</dbReference>